<reference evidence="2 3" key="2">
    <citation type="submission" date="2018-11" db="EMBL/GenBank/DDBJ databases">
        <authorList>
            <consortium name="Pathogen Informatics"/>
        </authorList>
    </citation>
    <scope>NUCLEOTIDE SEQUENCE [LARGE SCALE GENOMIC DNA]</scope>
    <source>
        <strain evidence="2 3">NST_G2</strain>
    </source>
</reference>
<organism evidence="4">
    <name type="scientific">Schistocephalus solidus</name>
    <name type="common">Tapeworm</name>
    <dbReference type="NCBI Taxonomy" id="70667"/>
    <lineage>
        <taxon>Eukaryota</taxon>
        <taxon>Metazoa</taxon>
        <taxon>Spiralia</taxon>
        <taxon>Lophotrochozoa</taxon>
        <taxon>Platyhelminthes</taxon>
        <taxon>Cestoda</taxon>
        <taxon>Eucestoda</taxon>
        <taxon>Diphyllobothriidea</taxon>
        <taxon>Diphyllobothriidae</taxon>
        <taxon>Schistocephalus</taxon>
    </lineage>
</organism>
<evidence type="ECO:0000313" key="2">
    <source>
        <dbReference type="EMBL" id="VDL87103.1"/>
    </source>
</evidence>
<keyword evidence="3" id="KW-1185">Reference proteome</keyword>
<gene>
    <name evidence="2" type="ORF">SSLN_LOCUS1176</name>
</gene>
<dbReference type="WBParaSite" id="SSLN_0000122501-mRNA-1">
    <property type="protein sequence ID" value="SSLN_0000122501-mRNA-1"/>
    <property type="gene ID" value="SSLN_0000122501"/>
</dbReference>
<dbReference type="Proteomes" id="UP000275846">
    <property type="component" value="Unassembled WGS sequence"/>
</dbReference>
<sequence length="114" mass="13291">MDWSGPYTVTRKLSDTTCVIQDRNRNFTSEFTVHFNRLKLGKRPMEDNHRAEDPGDAVRYVDYDGVKMWVEIPPEGEEETVMPYNLQNSRDSVRLRDDIELAEDSDNFTQEGAM</sequence>
<protein>
    <submittedName>
        <fullName evidence="4">SHSP domain-containing protein</fullName>
    </submittedName>
</protein>
<feature type="domain" description="Integrase p58-like C-terminal" evidence="1">
    <location>
        <begin position="5"/>
        <end position="39"/>
    </location>
</feature>
<proteinExistence type="predicted"/>
<name>A0A183SAC8_SCHSO</name>
<reference evidence="4" key="1">
    <citation type="submission" date="2016-06" db="UniProtKB">
        <authorList>
            <consortium name="WormBaseParasite"/>
        </authorList>
    </citation>
    <scope>IDENTIFICATION</scope>
</reference>
<dbReference type="AlphaFoldDB" id="A0A183SAC8"/>
<dbReference type="Pfam" id="PF22938">
    <property type="entry name" value="Integrase_p58_C"/>
    <property type="match status" value="1"/>
</dbReference>
<evidence type="ECO:0000259" key="1">
    <source>
        <dbReference type="Pfam" id="PF22938"/>
    </source>
</evidence>
<dbReference type="InterPro" id="IPR054465">
    <property type="entry name" value="Integrase_p58-like_C"/>
</dbReference>
<evidence type="ECO:0000313" key="3">
    <source>
        <dbReference type="Proteomes" id="UP000275846"/>
    </source>
</evidence>
<evidence type="ECO:0000313" key="4">
    <source>
        <dbReference type="WBParaSite" id="SSLN_0000122501-mRNA-1"/>
    </source>
</evidence>
<accession>A0A183SAC8</accession>
<dbReference type="EMBL" id="UYSU01001778">
    <property type="protein sequence ID" value="VDL87103.1"/>
    <property type="molecule type" value="Genomic_DNA"/>
</dbReference>